<accession>A0A9J6FVT0</accession>
<keyword evidence="3" id="KW-1185">Reference proteome</keyword>
<evidence type="ECO:0000256" key="1">
    <source>
        <dbReference type="SAM" id="SignalP"/>
    </source>
</evidence>
<gene>
    <name evidence="2" type="ORF">HPB48_002317</name>
</gene>
<dbReference type="VEuPathDB" id="VectorBase:HLOH_059609"/>
<feature type="signal peptide" evidence="1">
    <location>
        <begin position="1"/>
        <end position="20"/>
    </location>
</feature>
<sequence length="123" mass="13182">MSTAPPILLLQALLLPFAGFIPSPVPDVYSDGQASTCFDPVSAQTCTVSYAVPAPALVRIKRLTSSPWTTIKSTLHDGSASGHGEAALGKMSPHLPFYCCRLVVLIRTDLMKDVFLLCRAHGR</sequence>
<comment type="caution">
    <text evidence="2">The sequence shown here is derived from an EMBL/GenBank/DDBJ whole genome shotgun (WGS) entry which is preliminary data.</text>
</comment>
<evidence type="ECO:0008006" key="4">
    <source>
        <dbReference type="Google" id="ProtNLM"/>
    </source>
</evidence>
<feature type="chain" id="PRO_5039919224" description="Secreted protein" evidence="1">
    <location>
        <begin position="21"/>
        <end position="123"/>
    </location>
</feature>
<proteinExistence type="predicted"/>
<dbReference type="Proteomes" id="UP000821853">
    <property type="component" value="Chromosome 2"/>
</dbReference>
<reference evidence="2 3" key="1">
    <citation type="journal article" date="2020" name="Cell">
        <title>Large-Scale Comparative Analyses of Tick Genomes Elucidate Their Genetic Diversity and Vector Capacities.</title>
        <authorList>
            <consortium name="Tick Genome and Microbiome Consortium (TIGMIC)"/>
            <person name="Jia N."/>
            <person name="Wang J."/>
            <person name="Shi W."/>
            <person name="Du L."/>
            <person name="Sun Y."/>
            <person name="Zhan W."/>
            <person name="Jiang J.F."/>
            <person name="Wang Q."/>
            <person name="Zhang B."/>
            <person name="Ji P."/>
            <person name="Bell-Sakyi L."/>
            <person name="Cui X.M."/>
            <person name="Yuan T.T."/>
            <person name="Jiang B.G."/>
            <person name="Yang W.F."/>
            <person name="Lam T.T."/>
            <person name="Chang Q.C."/>
            <person name="Ding S.J."/>
            <person name="Wang X.J."/>
            <person name="Zhu J.G."/>
            <person name="Ruan X.D."/>
            <person name="Zhao L."/>
            <person name="Wei J.T."/>
            <person name="Ye R.Z."/>
            <person name="Que T.C."/>
            <person name="Du C.H."/>
            <person name="Zhou Y.H."/>
            <person name="Cheng J.X."/>
            <person name="Dai P.F."/>
            <person name="Guo W.B."/>
            <person name="Han X.H."/>
            <person name="Huang E.J."/>
            <person name="Li L.F."/>
            <person name="Wei W."/>
            <person name="Gao Y.C."/>
            <person name="Liu J.Z."/>
            <person name="Shao H.Z."/>
            <person name="Wang X."/>
            <person name="Wang C.C."/>
            <person name="Yang T.C."/>
            <person name="Huo Q.B."/>
            <person name="Li W."/>
            <person name="Chen H.Y."/>
            <person name="Chen S.E."/>
            <person name="Zhou L.G."/>
            <person name="Ni X.B."/>
            <person name="Tian J.H."/>
            <person name="Sheng Y."/>
            <person name="Liu T."/>
            <person name="Pan Y.S."/>
            <person name="Xia L.Y."/>
            <person name="Li J."/>
            <person name="Zhao F."/>
            <person name="Cao W.C."/>
        </authorList>
    </citation>
    <scope>NUCLEOTIDE SEQUENCE [LARGE SCALE GENOMIC DNA]</scope>
    <source>
        <strain evidence="2">HaeL-2018</strain>
    </source>
</reference>
<name>A0A9J6FVT0_HAELO</name>
<keyword evidence="1" id="KW-0732">Signal</keyword>
<dbReference type="EMBL" id="JABSTR010000004">
    <property type="protein sequence ID" value="KAH9367253.1"/>
    <property type="molecule type" value="Genomic_DNA"/>
</dbReference>
<dbReference type="AlphaFoldDB" id="A0A9J6FVT0"/>
<evidence type="ECO:0000313" key="3">
    <source>
        <dbReference type="Proteomes" id="UP000821853"/>
    </source>
</evidence>
<organism evidence="2 3">
    <name type="scientific">Haemaphysalis longicornis</name>
    <name type="common">Bush tick</name>
    <dbReference type="NCBI Taxonomy" id="44386"/>
    <lineage>
        <taxon>Eukaryota</taxon>
        <taxon>Metazoa</taxon>
        <taxon>Ecdysozoa</taxon>
        <taxon>Arthropoda</taxon>
        <taxon>Chelicerata</taxon>
        <taxon>Arachnida</taxon>
        <taxon>Acari</taxon>
        <taxon>Parasitiformes</taxon>
        <taxon>Ixodida</taxon>
        <taxon>Ixodoidea</taxon>
        <taxon>Ixodidae</taxon>
        <taxon>Haemaphysalinae</taxon>
        <taxon>Haemaphysalis</taxon>
    </lineage>
</organism>
<evidence type="ECO:0000313" key="2">
    <source>
        <dbReference type="EMBL" id="KAH9367253.1"/>
    </source>
</evidence>
<protein>
    <recommendedName>
        <fullName evidence="4">Secreted protein</fullName>
    </recommendedName>
</protein>